<dbReference type="Proteomes" id="UP000799444">
    <property type="component" value="Unassembled WGS sequence"/>
</dbReference>
<feature type="region of interest" description="Disordered" evidence="1">
    <location>
        <begin position="178"/>
        <end position="211"/>
    </location>
</feature>
<keyword evidence="3" id="KW-1185">Reference proteome</keyword>
<proteinExistence type="predicted"/>
<gene>
    <name evidence="2" type="ORF">EJ04DRAFT_453510</name>
</gene>
<reference evidence="2" key="1">
    <citation type="journal article" date="2020" name="Stud. Mycol.">
        <title>101 Dothideomycetes genomes: a test case for predicting lifestyles and emergence of pathogens.</title>
        <authorList>
            <person name="Haridas S."/>
            <person name="Albert R."/>
            <person name="Binder M."/>
            <person name="Bloem J."/>
            <person name="Labutti K."/>
            <person name="Salamov A."/>
            <person name="Andreopoulos B."/>
            <person name="Baker S."/>
            <person name="Barry K."/>
            <person name="Bills G."/>
            <person name="Bluhm B."/>
            <person name="Cannon C."/>
            <person name="Castanera R."/>
            <person name="Culley D."/>
            <person name="Daum C."/>
            <person name="Ezra D."/>
            <person name="Gonzalez J."/>
            <person name="Henrissat B."/>
            <person name="Kuo A."/>
            <person name="Liang C."/>
            <person name="Lipzen A."/>
            <person name="Lutzoni F."/>
            <person name="Magnuson J."/>
            <person name="Mondo S."/>
            <person name="Nolan M."/>
            <person name="Ohm R."/>
            <person name="Pangilinan J."/>
            <person name="Park H.-J."/>
            <person name="Ramirez L."/>
            <person name="Alfaro M."/>
            <person name="Sun H."/>
            <person name="Tritt A."/>
            <person name="Yoshinaga Y."/>
            <person name="Zwiers L.-H."/>
            <person name="Turgeon B."/>
            <person name="Goodwin S."/>
            <person name="Spatafora J."/>
            <person name="Crous P."/>
            <person name="Grigoriev I."/>
        </authorList>
    </citation>
    <scope>NUCLEOTIDE SEQUENCE</scope>
    <source>
        <strain evidence="2">CBS 125425</strain>
    </source>
</reference>
<dbReference type="Pfam" id="PF17254">
    <property type="entry name" value="DUF5321"/>
    <property type="match status" value="1"/>
</dbReference>
<dbReference type="EMBL" id="ML996097">
    <property type="protein sequence ID" value="KAF2741231.1"/>
    <property type="molecule type" value="Genomic_DNA"/>
</dbReference>
<dbReference type="AlphaFoldDB" id="A0A9P4RDM3"/>
<dbReference type="OrthoDB" id="2253354at2759"/>
<name>A0A9P4RDM3_9PLEO</name>
<evidence type="ECO:0000256" key="1">
    <source>
        <dbReference type="SAM" id="MobiDB-lite"/>
    </source>
</evidence>
<protein>
    <submittedName>
        <fullName evidence="2">Uncharacterized protein</fullName>
    </submittedName>
</protein>
<sequence>MEASIVLRQLLRTPPAQRVLLQSRSFAIAENPTAFALNSNRFISTESLPRIAQPSFWTALIPKPFHSVPPDANAAAPKRRGWNPATPFIVLSLLVGSQAIQLIWVKRDHSRFMRRAEAKIGVLREVIERVQRGEDVDVEKLLGTGDEASEREWAEVLKDIEEEEALFQSRKRRQALRKAAAEEDARQQLEEEVKSAAGTKDQTPVQEAQDGQVKVEAFKGARFY</sequence>
<evidence type="ECO:0000313" key="2">
    <source>
        <dbReference type="EMBL" id="KAF2741231.1"/>
    </source>
</evidence>
<organism evidence="2 3">
    <name type="scientific">Polyplosphaeria fusca</name>
    <dbReference type="NCBI Taxonomy" id="682080"/>
    <lineage>
        <taxon>Eukaryota</taxon>
        <taxon>Fungi</taxon>
        <taxon>Dikarya</taxon>
        <taxon>Ascomycota</taxon>
        <taxon>Pezizomycotina</taxon>
        <taxon>Dothideomycetes</taxon>
        <taxon>Pleosporomycetidae</taxon>
        <taxon>Pleosporales</taxon>
        <taxon>Tetraplosphaeriaceae</taxon>
        <taxon>Polyplosphaeria</taxon>
    </lineage>
</organism>
<accession>A0A9P4RDM3</accession>
<feature type="compositionally biased region" description="Basic and acidic residues" evidence="1">
    <location>
        <begin position="179"/>
        <end position="194"/>
    </location>
</feature>
<dbReference type="InterPro" id="IPR035213">
    <property type="entry name" value="DUF5321"/>
</dbReference>
<comment type="caution">
    <text evidence="2">The sequence shown here is derived from an EMBL/GenBank/DDBJ whole genome shotgun (WGS) entry which is preliminary data.</text>
</comment>
<evidence type="ECO:0000313" key="3">
    <source>
        <dbReference type="Proteomes" id="UP000799444"/>
    </source>
</evidence>